<gene>
    <name evidence="7" type="ORF">NAEGRDRAFT_63235</name>
</gene>
<feature type="disulfide bond" evidence="4">
    <location>
        <begin position="684"/>
        <end position="693"/>
    </location>
</feature>
<dbReference type="SMART" id="SM00181">
    <property type="entry name" value="EGF"/>
    <property type="match status" value="17"/>
</dbReference>
<feature type="disulfide bond" evidence="4">
    <location>
        <begin position="762"/>
        <end position="771"/>
    </location>
</feature>
<dbReference type="Pfam" id="PF07974">
    <property type="entry name" value="EGF_2"/>
    <property type="match status" value="2"/>
</dbReference>
<dbReference type="STRING" id="5762.D2V357"/>
<keyword evidence="2" id="KW-0677">Repeat</keyword>
<reference evidence="7 8" key="1">
    <citation type="journal article" date="2010" name="Cell">
        <title>The genome of Naegleria gruberi illuminates early eukaryotic versatility.</title>
        <authorList>
            <person name="Fritz-Laylin L.K."/>
            <person name="Prochnik S.E."/>
            <person name="Ginger M.L."/>
            <person name="Dacks J.B."/>
            <person name="Carpenter M.L."/>
            <person name="Field M.C."/>
            <person name="Kuo A."/>
            <person name="Paredez A."/>
            <person name="Chapman J."/>
            <person name="Pham J."/>
            <person name="Shu S."/>
            <person name="Neupane R."/>
            <person name="Cipriano M."/>
            <person name="Mancuso J."/>
            <person name="Tu H."/>
            <person name="Salamov A."/>
            <person name="Lindquist E."/>
            <person name="Shapiro H."/>
            <person name="Lucas S."/>
            <person name="Grigoriev I.V."/>
            <person name="Cande W.Z."/>
            <person name="Fulton C."/>
            <person name="Rokhsar D.S."/>
            <person name="Dawson S.C."/>
        </authorList>
    </citation>
    <scope>NUCLEOTIDE SEQUENCE [LARGE SCALE GENOMIC DNA]</scope>
    <source>
        <strain evidence="7 8">NEG-M</strain>
    </source>
</reference>
<dbReference type="SUPFAM" id="SSF57184">
    <property type="entry name" value="Growth factor receptor domain"/>
    <property type="match status" value="1"/>
</dbReference>
<comment type="caution">
    <text evidence="4">Lacks conserved residue(s) required for the propagation of feature annotation.</text>
</comment>
<proteinExistence type="predicted"/>
<evidence type="ECO:0000313" key="7">
    <source>
        <dbReference type="EMBL" id="EFC48719.1"/>
    </source>
</evidence>
<dbReference type="eggNOG" id="KOG2177">
    <property type="taxonomic scope" value="Eukaryota"/>
</dbReference>
<keyword evidence="5" id="KW-0472">Membrane</keyword>
<dbReference type="Gene3D" id="2.10.25.10">
    <property type="entry name" value="Laminin"/>
    <property type="match status" value="10"/>
</dbReference>
<feature type="domain" description="EGF-like" evidence="6">
    <location>
        <begin position="622"/>
        <end position="655"/>
    </location>
</feature>
<dbReference type="InterPro" id="IPR011042">
    <property type="entry name" value="6-blade_b-propeller_TolB-like"/>
</dbReference>
<dbReference type="PROSITE" id="PS50026">
    <property type="entry name" value="EGF_3"/>
    <property type="match status" value="8"/>
</dbReference>
<dbReference type="GO" id="GO:0046982">
    <property type="term" value="F:protein heterodimerization activity"/>
    <property type="evidence" value="ECO:0007669"/>
    <property type="project" value="TreeGrafter"/>
</dbReference>
<feature type="domain" description="EGF-like" evidence="6">
    <location>
        <begin position="499"/>
        <end position="538"/>
    </location>
</feature>
<dbReference type="GO" id="GO:0042803">
    <property type="term" value="F:protein homodimerization activity"/>
    <property type="evidence" value="ECO:0007669"/>
    <property type="project" value="TreeGrafter"/>
</dbReference>
<evidence type="ECO:0000313" key="8">
    <source>
        <dbReference type="Proteomes" id="UP000006671"/>
    </source>
</evidence>
<evidence type="ECO:0000256" key="3">
    <source>
        <dbReference type="ARBA" id="ARBA00023157"/>
    </source>
</evidence>
<dbReference type="OMA" id="NNPYDGC"/>
<feature type="domain" description="EGF-like" evidence="6">
    <location>
        <begin position="699"/>
        <end position="733"/>
    </location>
</feature>
<dbReference type="GeneID" id="8852438"/>
<feature type="disulfide bond" evidence="4">
    <location>
        <begin position="1075"/>
        <end position="1084"/>
    </location>
</feature>
<feature type="domain" description="EGF-like" evidence="6">
    <location>
        <begin position="1052"/>
        <end position="1085"/>
    </location>
</feature>
<dbReference type="InterPro" id="IPR051216">
    <property type="entry name" value="Teneurin"/>
</dbReference>
<dbReference type="Gene3D" id="2.120.10.30">
    <property type="entry name" value="TolB, C-terminal domain"/>
    <property type="match status" value="3"/>
</dbReference>
<dbReference type="RefSeq" id="XP_002681463.1">
    <property type="nucleotide sequence ID" value="XM_002681417.1"/>
</dbReference>
<dbReference type="KEGG" id="ngr:NAEGRDRAFT_63235"/>
<feature type="disulfide bond" evidence="4">
    <location>
        <begin position="528"/>
        <end position="537"/>
    </location>
</feature>
<dbReference type="PANTHER" id="PTHR11219:SF69">
    <property type="entry name" value="TENEURIN-A"/>
    <property type="match status" value="1"/>
</dbReference>
<dbReference type="PANTHER" id="PTHR11219">
    <property type="entry name" value="TENEURIN AND N-ACETYLGLUCOSAMINE-1-PHOSPHODIESTER ALPHA-N-ACETYLGLUCOSAMINIDASE"/>
    <property type="match status" value="1"/>
</dbReference>
<dbReference type="GO" id="GO:0007157">
    <property type="term" value="P:heterophilic cell-cell adhesion via plasma membrane cell adhesion molecules"/>
    <property type="evidence" value="ECO:0007669"/>
    <property type="project" value="TreeGrafter"/>
</dbReference>
<accession>D2V357</accession>
<evidence type="ECO:0000256" key="5">
    <source>
        <dbReference type="SAM" id="Phobius"/>
    </source>
</evidence>
<organism evidence="8">
    <name type="scientific">Naegleria gruberi</name>
    <name type="common">Amoeba</name>
    <dbReference type="NCBI Taxonomy" id="5762"/>
    <lineage>
        <taxon>Eukaryota</taxon>
        <taxon>Discoba</taxon>
        <taxon>Heterolobosea</taxon>
        <taxon>Tetramitia</taxon>
        <taxon>Eutetramitia</taxon>
        <taxon>Vahlkampfiidae</taxon>
        <taxon>Naegleria</taxon>
    </lineage>
</organism>
<dbReference type="InterPro" id="IPR000742">
    <property type="entry name" value="EGF"/>
</dbReference>
<dbReference type="GO" id="GO:0050839">
    <property type="term" value="F:cell adhesion molecule binding"/>
    <property type="evidence" value="ECO:0007669"/>
    <property type="project" value="TreeGrafter"/>
</dbReference>
<feature type="disulfide bond" evidence="4">
    <location>
        <begin position="1036"/>
        <end position="1045"/>
    </location>
</feature>
<feature type="disulfide bond" evidence="4">
    <location>
        <begin position="723"/>
        <end position="732"/>
    </location>
</feature>
<dbReference type="InterPro" id="IPR056822">
    <property type="entry name" value="TEN_NHL"/>
</dbReference>
<keyword evidence="5" id="KW-0812">Transmembrane</keyword>
<dbReference type="InParanoid" id="D2V357"/>
<feature type="domain" description="EGF-like" evidence="6">
    <location>
        <begin position="1002"/>
        <end position="1046"/>
    </location>
</feature>
<sequence length="2297" mass="251224">MMKSKGSDGCTIIRNSRVMYIVILILIILNSLNGVVVTDQIERFTITSYVGDGNEGNSGDGVSPSHASIGYVDAIEVGSNGDLYIADKTYHRIRKVSNGIIKTIAGTGSSGGYFGDNGVATSAKLNKPQALAFYSGDGTLYLGDSLNYRIRKISTNQIISTVIGKGTKGALTEGTATSSTIGQVLGLAVSSSGVLYFSDYTYHCIGKISGTVVSVAAGTCSLLGYGGDNGVATSAKLNSPNDVAISPTTGELFIADTGNNVIRKVGLDNKIITVVGTGVSGYLGDGGQAKQAQLSSPTSIAFTSAGEMLISDSDNYVIRKVYSNGIIRTIAGSARNSGSVGDGTDSLSAQIDSVYSISYSNISNEVFIADTSNFRVRKLTHTSCGGVLWNNSTVCSSFGVCSYIDHCDCSNGYSGNLCQNYYCYSIEKDLPATCSGHGTCVSPNNCTCSDFTMWTGKDCSSPVCFGKTNGESGVCSNHGNCSSPNSCSCNDSWIGSSCEIPKCFNIPANFSGVCSGRGLCVTVNNCSCSPNYYGDMCQYFNCHGIRKDNSSVCFGNGICSSPNNCSCEGVYYGTDCSLFDCFGIEHSREEVCSYNGCCSSYNNCSCHQGYYGIECNMYQCFNIEHNSTLVCTSRGECNSPNNCTCEEGYFGNNCQYHQCFGKNETDCSVCSSNGDCHSPNNCTCFSGYYGLECTFYDCFGIESSTVDSCSRNGLCSSPNNCTCYEGYYGNQCEKFTCFSLENNSTAVCSSNGLCVSPGNCSCLEGFYGNNCEHFECFGKNETETSVCSSNGMCLGPNNCSCDDGYHGLECSLFDCYGYSSNSSNVCSGNGKCVSSDECLCFEGYLSEKCDEFTCFGYPSNHSLACSSLGQCFDYNNCSCFDGFSGDSCEFASCFGVVNTSQEVCSGNGVCIKPNECDCFSDFFGDRCENFYCFGVLNNNTNVCSGNGDCVSRDVCNCTTSGYFGVDCSDFSCFGIERNDSIACSSNGSCAGPNNCSCNIGHYGDECEQFDCFNISNNDPGTCHSNGECIAPNLCKCENGYEGLTCSNYSCFSIDFASENVCSSNGICTSPNNCSCKEGFYGAECNLFNCYGKSSQSYNVCSSQGYCKSPDICECRDGFYGKECKNFYCFGIEYSNTSVCSRHGECKQLNSCSCYQDDIKGYWSGDKCDQCMHPYFGEECKTTPCSSPSSCSYHGECQMNGTCICYSNQKNGFWKGTKCETCLENYFGAKCQLSFKSGLKFSDNGDKISLETNGFFPSLYYVDCKKVVLNNELLGTLPSCEWKNSTFYINLGEDFTLRLGGILYINVEVLGENSNGSFVEMNVSPPSSPLAPTVRIEKHSLCDDFILDGSKSYSRDVKPVIFEWSVISLDSKINTILQKANNNGAKTVFFKFNDYSRGVHIFKLKVKSTLFKTESETTFTFDMNSDPQPPVFIGSKVVSVSDLPIVFKKTINPNCVSSNFTYTTSYAKVDGPPLTFSVNNYNNLVISRYSTLMDSLYSFSIEFNSMNEYLTSKFTSTFNIQTRISELDLQLFAVEASSTKYVLAYSLTDNDHTTEKEQMLWSCFMNGDTCSSLLNFNSEPNYVTIFKPDNQSFWNAPIDINLNVVKGFRNVSSSLQINFPLDSKFGIPPVINLLYSSVNPKSVKKGEILNLQVGIQGVEDINRVQRIWRINGTKIDQALLKKMRNPLSISNSIIIDTQYMDEGVYILTLRVDDESSWLSSTLSYQFRVVKFPKLCECSVTPSLGYALSTEFSFRCPNCETEPSFDFEYGFIDNYSGLNIPIASSSAQSSNKSMSQYLPVSNSGTLDLYIKIVDHDTDTDMIVKTSVAIIPPTVSEITELKSLISTWTRRSIQEKQEETLSQNVFNTATITSIVTMIKDQLLSNSTTKRITSTSNVDALIEELKFDFITNLANEEVGREKSLNPLTTESVTSFIYSAFSLSKSVSSLDEGRLSLLIHASEKCLSEAYSNKNILLLDGVEKLLSGFISVLFENVNKLEFNLKYDSEFLKFSTYISELSKRNMILGSEPSSSNVGYSTITSNRHFADELSEMYITSQSVKVTLPKLALSSVKPWSYSLYSINNQGIYNSDSFVVVEPKRVIKSKTSIKSKTTVFLSIVNSSNQVVNMNNLTAPIMFFIPLTEQVGYNNSNVFYKYECKTLSDGKITNAPSCSFSLADNSTGVCTCFDNQMIGILEIRGEIIIVEEAKPIILPETFSGNDILWIPLVVMAVLIVILMFTCCIFILIGCLKPETKIEKPKPEMQYKNFALNPKFAKKLVKIGEVDLEENPMDSEWEMQDSRKK</sequence>
<feature type="disulfide bond" evidence="4">
    <location>
        <begin position="645"/>
        <end position="654"/>
    </location>
</feature>
<evidence type="ECO:0000256" key="4">
    <source>
        <dbReference type="PROSITE-ProRule" id="PRU00076"/>
    </source>
</evidence>
<dbReference type="VEuPathDB" id="AmoebaDB:NAEGRDRAFT_63235"/>
<dbReference type="InterPro" id="IPR009030">
    <property type="entry name" value="Growth_fac_rcpt_cys_sf"/>
</dbReference>
<keyword evidence="8" id="KW-1185">Reference proteome</keyword>
<evidence type="ECO:0000256" key="1">
    <source>
        <dbReference type="ARBA" id="ARBA00022536"/>
    </source>
</evidence>
<feature type="domain" description="EGF-like" evidence="6">
    <location>
        <begin position="663"/>
        <end position="694"/>
    </location>
</feature>
<name>D2V357_NAEGR</name>
<dbReference type="Pfam" id="PF25021">
    <property type="entry name" value="TEN_NHL"/>
    <property type="match status" value="2"/>
</dbReference>
<dbReference type="SUPFAM" id="SSF63829">
    <property type="entry name" value="Calcium-dependent phosphotriesterase"/>
    <property type="match status" value="1"/>
</dbReference>
<feature type="disulfide bond" evidence="4">
    <location>
        <begin position="801"/>
        <end position="810"/>
    </location>
</feature>
<dbReference type="EMBL" id="GG738850">
    <property type="protein sequence ID" value="EFC48719.1"/>
    <property type="molecule type" value="Genomic_DNA"/>
</dbReference>
<evidence type="ECO:0000259" key="6">
    <source>
        <dbReference type="PROSITE" id="PS50026"/>
    </source>
</evidence>
<dbReference type="Pfam" id="PF02010">
    <property type="entry name" value="REJ"/>
    <property type="match status" value="1"/>
</dbReference>
<dbReference type="OrthoDB" id="283575at2759"/>
<keyword evidence="1 4" id="KW-0245">EGF-like domain</keyword>
<evidence type="ECO:0000256" key="2">
    <source>
        <dbReference type="ARBA" id="ARBA00022737"/>
    </source>
</evidence>
<dbReference type="InterPro" id="IPR002859">
    <property type="entry name" value="PKD/REJ-like"/>
</dbReference>
<feature type="domain" description="EGF-like" evidence="6">
    <location>
        <begin position="739"/>
        <end position="772"/>
    </location>
</feature>
<dbReference type="eggNOG" id="KOG1225">
    <property type="taxonomic scope" value="Eukaryota"/>
</dbReference>
<dbReference type="Proteomes" id="UP000006671">
    <property type="component" value="Unassembled WGS sequence"/>
</dbReference>
<feature type="domain" description="EGF-like" evidence="6">
    <location>
        <begin position="778"/>
        <end position="811"/>
    </location>
</feature>
<dbReference type="PROSITE" id="PS01186">
    <property type="entry name" value="EGF_2"/>
    <property type="match status" value="11"/>
</dbReference>
<dbReference type="InterPro" id="IPR013111">
    <property type="entry name" value="EGF_extracell"/>
</dbReference>
<keyword evidence="3 4" id="KW-1015">Disulfide bond</keyword>
<protein>
    <submittedName>
        <fullName evidence="7">Predicted protein</fullName>
    </submittedName>
</protein>
<feature type="transmembrane region" description="Helical" evidence="5">
    <location>
        <begin position="2217"/>
        <end position="2244"/>
    </location>
</feature>
<dbReference type="PROSITE" id="PS00022">
    <property type="entry name" value="EGF_1"/>
    <property type="match status" value="12"/>
</dbReference>
<keyword evidence="5" id="KW-1133">Transmembrane helix</keyword>